<dbReference type="Proteomes" id="UP000004728">
    <property type="component" value="Unassembled WGS sequence"/>
</dbReference>
<dbReference type="RefSeq" id="WP_008066279.1">
    <property type="nucleotide sequence ID" value="NZ_AQWK01000002.1"/>
</dbReference>
<proteinExistence type="predicted"/>
<dbReference type="STRING" id="983920.Y88_0805"/>
<accession>F1Z9J5</accession>
<dbReference type="InParanoid" id="F1Z9J5"/>
<evidence type="ECO:0000313" key="1">
    <source>
        <dbReference type="EMBL" id="EGD58747.1"/>
    </source>
</evidence>
<comment type="caution">
    <text evidence="1">The sequence shown here is derived from an EMBL/GenBank/DDBJ whole genome shotgun (WGS) entry which is preliminary data.</text>
</comment>
<evidence type="ECO:0000313" key="2">
    <source>
        <dbReference type="Proteomes" id="UP000004728"/>
    </source>
</evidence>
<dbReference type="EMBL" id="AEWJ01000041">
    <property type="protein sequence ID" value="EGD58747.1"/>
    <property type="molecule type" value="Genomic_DNA"/>
</dbReference>
<organism evidence="1 2">
    <name type="scientific">Novosphingobium nitrogenifigens DSM 19370</name>
    <dbReference type="NCBI Taxonomy" id="983920"/>
    <lineage>
        <taxon>Bacteria</taxon>
        <taxon>Pseudomonadati</taxon>
        <taxon>Pseudomonadota</taxon>
        <taxon>Alphaproteobacteria</taxon>
        <taxon>Sphingomonadales</taxon>
        <taxon>Sphingomonadaceae</taxon>
        <taxon>Novosphingobium</taxon>
    </lineage>
</organism>
<dbReference type="OrthoDB" id="7427752at2"/>
<keyword evidence="2" id="KW-1185">Reference proteome</keyword>
<name>F1Z9J5_9SPHN</name>
<dbReference type="HOGENOM" id="CLU_176896_0_0_5"/>
<reference evidence="1 2" key="1">
    <citation type="journal article" date="2012" name="J. Bacteriol.">
        <title>Draft Genome Sequence of Novosphingobium nitrogenifigens Y88T.</title>
        <authorList>
            <person name="Strabala T.J."/>
            <person name="Macdonald L."/>
            <person name="Liu V."/>
            <person name="Smit A.M."/>
        </authorList>
    </citation>
    <scope>NUCLEOTIDE SEQUENCE [LARGE SCALE GENOMIC DNA]</scope>
    <source>
        <strain evidence="1 2">DSM 19370</strain>
    </source>
</reference>
<gene>
    <name evidence="1" type="ORF">Y88_0805</name>
</gene>
<dbReference type="AlphaFoldDB" id="F1Z9J5"/>
<protein>
    <recommendedName>
        <fullName evidence="3">Hpt domain-containing protein</fullName>
    </recommendedName>
</protein>
<evidence type="ECO:0008006" key="3">
    <source>
        <dbReference type="Google" id="ProtNLM"/>
    </source>
</evidence>
<sequence length="101" mass="10921">MAHLGEAIDAHLAVVVGDDAVLHADLRRAFRESALGMVDLLERARCDANWVVAAERLENLAATFHGDELLTLARRAAAGAPGDPAILREIRALLREIEPYG</sequence>